<proteinExistence type="predicted"/>
<dbReference type="Pfam" id="PF10011">
    <property type="entry name" value="DUF2254"/>
    <property type="match status" value="1"/>
</dbReference>
<reference evidence="2 3" key="1">
    <citation type="submission" date="2015-07" db="EMBL/GenBank/DDBJ databases">
        <title>Genome analysis of myxobacterium Chondromyces crocatus Cm c5 reveals a high potential for natural compound synthesis and the genetic basis for the loss of fruiting body formation.</title>
        <authorList>
            <person name="Zaburannyi N."/>
            <person name="Bunk B."/>
            <person name="Maier J."/>
            <person name="Overmann J."/>
            <person name="Mueller R."/>
        </authorList>
    </citation>
    <scope>NUCLEOTIDE SEQUENCE [LARGE SCALE GENOMIC DNA]</scope>
    <source>
        <strain evidence="2 3">Cm c5</strain>
    </source>
</reference>
<accession>A0A0K1EE40</accession>
<gene>
    <name evidence="2" type="ORF">CMC5_031090</name>
</gene>
<keyword evidence="1" id="KW-0812">Transmembrane</keyword>
<dbReference type="Proteomes" id="UP000067626">
    <property type="component" value="Chromosome"/>
</dbReference>
<name>A0A0K1EE40_CHOCO</name>
<feature type="transmembrane region" description="Helical" evidence="1">
    <location>
        <begin position="150"/>
        <end position="170"/>
    </location>
</feature>
<sequence>MRAQYIGLTERLRVSYWFIPSVMSVMAIVLAGTMLELDSHFGSDWMDDFGWLYAARPDGARHVLSALGGSMLTVAGTVFSVTIATVVTASGQYGPRLINNFMSDRGNQVTLGTFLATYLYSLMVLRTIHGAAESTADMRMRATSGFVPNLALLVGVVLAICSIGVLIFFIHHVPSHIQINHVIAQIGRRLVGHLDEVFPGRVRGGEGVTAATEDVDARLPPVFRQEGEAMAGEATAISVAETGYLQVIETGSLVKVATERDVVLRLLHQPGDYVQAGRGLVEVWPPERVDEGLRRALRRCFVLGGRRIAVHDLGFLVDELVEIAARALSPGVNDPFTAMSCLDWLGAAMSKLAGRAMPDPVRVDRHGAARLVARPVSFASCLSRSFGRMRLYGCKDTLVVLHFLSALGEVVKQCDDPARLDLVEDEARRMVESATPALSEASVEEVQRRMVALRGEIAAARAGR</sequence>
<evidence type="ECO:0000256" key="1">
    <source>
        <dbReference type="SAM" id="Phobius"/>
    </source>
</evidence>
<keyword evidence="1" id="KW-1133">Transmembrane helix</keyword>
<keyword evidence="3" id="KW-1185">Reference proteome</keyword>
<dbReference type="OrthoDB" id="2955631at2"/>
<feature type="transmembrane region" description="Helical" evidence="1">
    <location>
        <begin position="63"/>
        <end position="89"/>
    </location>
</feature>
<dbReference type="EMBL" id="CP012159">
    <property type="protein sequence ID" value="AKT38962.1"/>
    <property type="molecule type" value="Genomic_DNA"/>
</dbReference>
<protein>
    <recommendedName>
        <fullName evidence="4">DUF2254 domain-containing protein</fullName>
    </recommendedName>
</protein>
<evidence type="ECO:0008006" key="4">
    <source>
        <dbReference type="Google" id="ProtNLM"/>
    </source>
</evidence>
<dbReference type="KEGG" id="ccro:CMC5_031090"/>
<dbReference type="STRING" id="52.CMC5_031090"/>
<feature type="transmembrane region" description="Helical" evidence="1">
    <location>
        <begin position="16"/>
        <end position="37"/>
    </location>
</feature>
<evidence type="ECO:0000313" key="3">
    <source>
        <dbReference type="Proteomes" id="UP000067626"/>
    </source>
</evidence>
<dbReference type="PATRIC" id="fig|52.7.peg.3413"/>
<dbReference type="RefSeq" id="WP_050431128.1">
    <property type="nucleotide sequence ID" value="NZ_CP012159.1"/>
</dbReference>
<keyword evidence="1" id="KW-0472">Membrane</keyword>
<dbReference type="AlphaFoldDB" id="A0A0K1EE40"/>
<feature type="transmembrane region" description="Helical" evidence="1">
    <location>
        <begin position="109"/>
        <end position="129"/>
    </location>
</feature>
<dbReference type="InterPro" id="IPR018723">
    <property type="entry name" value="DUF2254_membrane"/>
</dbReference>
<organism evidence="2 3">
    <name type="scientific">Chondromyces crocatus</name>
    <dbReference type="NCBI Taxonomy" id="52"/>
    <lineage>
        <taxon>Bacteria</taxon>
        <taxon>Pseudomonadati</taxon>
        <taxon>Myxococcota</taxon>
        <taxon>Polyangia</taxon>
        <taxon>Polyangiales</taxon>
        <taxon>Polyangiaceae</taxon>
        <taxon>Chondromyces</taxon>
    </lineage>
</organism>
<evidence type="ECO:0000313" key="2">
    <source>
        <dbReference type="EMBL" id="AKT38962.1"/>
    </source>
</evidence>